<evidence type="ECO:0000313" key="3">
    <source>
        <dbReference type="Proteomes" id="UP001204643"/>
    </source>
</evidence>
<feature type="transmembrane region" description="Helical" evidence="1">
    <location>
        <begin position="20"/>
        <end position="47"/>
    </location>
</feature>
<dbReference type="Proteomes" id="UP001204643">
    <property type="component" value="Unassembled WGS sequence"/>
</dbReference>
<keyword evidence="1" id="KW-0472">Membrane</keyword>
<protein>
    <submittedName>
        <fullName evidence="2">Uncharacterized protein</fullName>
    </submittedName>
</protein>
<proteinExistence type="predicted"/>
<organism evidence="2 3">
    <name type="scientific">Bacillus cereus</name>
    <dbReference type="NCBI Taxonomy" id="1396"/>
    <lineage>
        <taxon>Bacteria</taxon>
        <taxon>Bacillati</taxon>
        <taxon>Bacillota</taxon>
        <taxon>Bacilli</taxon>
        <taxon>Bacillales</taxon>
        <taxon>Bacillaceae</taxon>
        <taxon>Bacillus</taxon>
        <taxon>Bacillus cereus group</taxon>
    </lineage>
</organism>
<accession>A0AAW5L7X0</accession>
<dbReference type="AlphaFoldDB" id="A0AAW5L7X0"/>
<comment type="caution">
    <text evidence="2">The sequence shown here is derived from an EMBL/GenBank/DDBJ whole genome shotgun (WGS) entry which is preliminary data.</text>
</comment>
<dbReference type="RefSeq" id="WP_166669628.1">
    <property type="nucleotide sequence ID" value="NZ_CP031778.1"/>
</dbReference>
<evidence type="ECO:0000256" key="1">
    <source>
        <dbReference type="SAM" id="Phobius"/>
    </source>
</evidence>
<evidence type="ECO:0000313" key="2">
    <source>
        <dbReference type="EMBL" id="MCQ6288771.1"/>
    </source>
</evidence>
<name>A0AAW5L7X0_BACCE</name>
<keyword evidence="1" id="KW-1133">Transmembrane helix</keyword>
<sequence>MRVSLNIVKWSLRTILKLLIFAVVISFAIIKLVFFVILVIFSLGAFASKMHKF</sequence>
<gene>
    <name evidence="2" type="ORF">NPM19_29760</name>
</gene>
<reference evidence="2" key="1">
    <citation type="submission" date="2022-07" db="EMBL/GenBank/DDBJ databases">
        <title>Identification and characterization of Bacillus thuringiensis and other Bacillus cereus group isolates from spinach by whole genome sequencing.</title>
        <authorList>
            <person name="Zao X."/>
            <person name="Zervas A."/>
            <person name="Hendriks M."/>
            <person name="Rajkovic A."/>
            <person name="Van Overbeek L."/>
            <person name="Hendriksen N.B."/>
            <person name="Uyttendaele M."/>
        </authorList>
    </citation>
    <scope>NUCLEOTIDE SEQUENCE</scope>
    <source>
        <strain evidence="2">781001F-1</strain>
    </source>
</reference>
<keyword evidence="1" id="KW-0812">Transmembrane</keyword>
<dbReference type="EMBL" id="JANHEB010000090">
    <property type="protein sequence ID" value="MCQ6288771.1"/>
    <property type="molecule type" value="Genomic_DNA"/>
</dbReference>